<evidence type="ECO:0000313" key="8">
    <source>
        <dbReference type="EMBL" id="AIJ33748.1"/>
    </source>
</evidence>
<dbReference type="GO" id="GO:0006282">
    <property type="term" value="P:regulation of DNA repair"/>
    <property type="evidence" value="ECO:0007669"/>
    <property type="project" value="UniProtKB-UniRule"/>
</dbReference>
<organism evidence="8 10">
    <name type="scientific">Corynebacterium imitans</name>
    <dbReference type="NCBI Taxonomy" id="156978"/>
    <lineage>
        <taxon>Bacteria</taxon>
        <taxon>Bacillati</taxon>
        <taxon>Actinomycetota</taxon>
        <taxon>Actinomycetes</taxon>
        <taxon>Mycobacteriales</taxon>
        <taxon>Corynebacteriaceae</taxon>
        <taxon>Corynebacterium</taxon>
    </lineage>
</organism>
<evidence type="ECO:0000256" key="5">
    <source>
        <dbReference type="HAMAP-Rule" id="MF_01114"/>
    </source>
</evidence>
<name>A0A076NK08_9CORY</name>
<evidence type="ECO:0000256" key="2">
    <source>
        <dbReference type="ARBA" id="ARBA00009695"/>
    </source>
</evidence>
<dbReference type="Gene3D" id="1.10.10.10">
    <property type="entry name" value="Winged helix-like DNA-binding domain superfamily/Winged helix DNA-binding domain"/>
    <property type="match status" value="2"/>
</dbReference>
<accession>A0A076NK08</accession>
<dbReference type="eggNOG" id="COG2137">
    <property type="taxonomic scope" value="Bacteria"/>
</dbReference>
<evidence type="ECO:0000313" key="11">
    <source>
        <dbReference type="Proteomes" id="UP000215374"/>
    </source>
</evidence>
<comment type="similarity">
    <text evidence="2 5">Belongs to the RecX family.</text>
</comment>
<dbReference type="NCBIfam" id="NF001059">
    <property type="entry name" value="PRK00117.4-3"/>
    <property type="match status" value="1"/>
</dbReference>
<dbReference type="PANTHER" id="PTHR33602">
    <property type="entry name" value="REGULATORY PROTEIN RECX FAMILY PROTEIN"/>
    <property type="match status" value="1"/>
</dbReference>
<dbReference type="GO" id="GO:0005737">
    <property type="term" value="C:cytoplasm"/>
    <property type="evidence" value="ECO:0007669"/>
    <property type="project" value="UniProtKB-SubCell"/>
</dbReference>
<dbReference type="HOGENOM" id="CLU_066607_0_2_11"/>
<dbReference type="HAMAP" id="MF_01114">
    <property type="entry name" value="RecX"/>
    <property type="match status" value="1"/>
</dbReference>
<dbReference type="OrthoDB" id="5244465at2"/>
<dbReference type="EMBL" id="LT906467">
    <property type="protein sequence ID" value="SNV74739.1"/>
    <property type="molecule type" value="Genomic_DNA"/>
</dbReference>
<keyword evidence="4 5" id="KW-0963">Cytoplasm</keyword>
<comment type="subcellular location">
    <subcellularLocation>
        <location evidence="1 5">Cytoplasm</location>
    </subcellularLocation>
</comment>
<dbReference type="Pfam" id="PF02631">
    <property type="entry name" value="RecX_HTH2"/>
    <property type="match status" value="1"/>
</dbReference>
<dbReference type="Pfam" id="PF21982">
    <property type="entry name" value="RecX_HTH1"/>
    <property type="match status" value="1"/>
</dbReference>
<evidence type="ECO:0000256" key="4">
    <source>
        <dbReference type="ARBA" id="ARBA00022490"/>
    </source>
</evidence>
<evidence type="ECO:0000313" key="10">
    <source>
        <dbReference type="Proteomes" id="UP000028780"/>
    </source>
</evidence>
<dbReference type="AlphaFoldDB" id="A0A076NK08"/>
<dbReference type="EMBL" id="CP009211">
    <property type="protein sequence ID" value="AIJ33748.1"/>
    <property type="molecule type" value="Genomic_DNA"/>
</dbReference>
<dbReference type="InterPro" id="IPR036388">
    <property type="entry name" value="WH-like_DNA-bd_sf"/>
</dbReference>
<dbReference type="RefSeq" id="WP_038591064.1">
    <property type="nucleotide sequence ID" value="NZ_CP009211.1"/>
</dbReference>
<dbReference type="Proteomes" id="UP000215374">
    <property type="component" value="Chromosome 1"/>
</dbReference>
<gene>
    <name evidence="5 9" type="primary">recX</name>
    <name evidence="8" type="ORF">CIMIT_07390</name>
    <name evidence="9" type="ORF">SAMEA4535761_01538</name>
</gene>
<dbReference type="KEGG" id="cii:CIMIT_07390"/>
<proteinExistence type="inferred from homology"/>
<dbReference type="PANTHER" id="PTHR33602:SF1">
    <property type="entry name" value="REGULATORY PROTEIN RECX FAMILY PROTEIN"/>
    <property type="match status" value="1"/>
</dbReference>
<evidence type="ECO:0000256" key="3">
    <source>
        <dbReference type="ARBA" id="ARBA00018111"/>
    </source>
</evidence>
<reference evidence="8 10" key="1">
    <citation type="submission" date="2014-08" db="EMBL/GenBank/DDBJ databases">
        <title>Complete genome sequence of Corynebacterium imitans DSM 44264, isolated from a five-month-old boy with suspected pharyngeal diphtheria.</title>
        <authorList>
            <person name="Mollmann S."/>
            <person name="Albersmeier A."/>
            <person name="Ruckert C."/>
            <person name="Tauch A."/>
        </authorList>
    </citation>
    <scope>NUCLEOTIDE SEQUENCE [LARGE SCALE GENOMIC DNA]</scope>
    <source>
        <strain evidence="8 10">DSM 44264</strain>
    </source>
</reference>
<dbReference type="STRING" id="156978.CIMIT_07390"/>
<dbReference type="InterPro" id="IPR053926">
    <property type="entry name" value="RecX_HTH_1st"/>
</dbReference>
<dbReference type="Proteomes" id="UP000028780">
    <property type="component" value="Chromosome"/>
</dbReference>
<dbReference type="InterPro" id="IPR053924">
    <property type="entry name" value="RecX_HTH_2nd"/>
</dbReference>
<sequence>MAQPDPEKLERLQAALAAYARGEGSSELFDRTREEALAPVRKRALGLLDQRARSRSELRERLVRAEFEPQVVEEVLDELERNRLINDAAFAHEWVRQRAKRRGKSSRALDRELVQKGVGRADRADALAQLSEEDEEHTAREVAEKKARQVKRVPADRSEYNKVLRRVVGAMARRGFPEGMALAIGREVLDARLEELQDS</sequence>
<protein>
    <recommendedName>
        <fullName evidence="3 5">Regulatory protein RecX</fullName>
    </recommendedName>
</protein>
<feature type="domain" description="RecX first three-helical" evidence="7">
    <location>
        <begin position="42"/>
        <end position="79"/>
    </location>
</feature>
<dbReference type="InterPro" id="IPR003783">
    <property type="entry name" value="Regulatory_RecX"/>
</dbReference>
<reference evidence="9 11" key="2">
    <citation type="submission" date="2017-06" db="EMBL/GenBank/DDBJ databases">
        <authorList>
            <consortium name="Pathogen Informatics"/>
        </authorList>
    </citation>
    <scope>NUCLEOTIDE SEQUENCE [LARGE SCALE GENOMIC DNA]</scope>
    <source>
        <strain evidence="9 11">NCTC13015</strain>
    </source>
</reference>
<feature type="domain" description="RecX second three-helical" evidence="6">
    <location>
        <begin position="86"/>
        <end position="127"/>
    </location>
</feature>
<evidence type="ECO:0000259" key="6">
    <source>
        <dbReference type="Pfam" id="PF02631"/>
    </source>
</evidence>
<keyword evidence="10" id="KW-1185">Reference proteome</keyword>
<evidence type="ECO:0000259" key="7">
    <source>
        <dbReference type="Pfam" id="PF21982"/>
    </source>
</evidence>
<evidence type="ECO:0000313" key="9">
    <source>
        <dbReference type="EMBL" id="SNV74739.1"/>
    </source>
</evidence>
<evidence type="ECO:0000256" key="1">
    <source>
        <dbReference type="ARBA" id="ARBA00004496"/>
    </source>
</evidence>
<comment type="function">
    <text evidence="5">Modulates RecA activity.</text>
</comment>